<evidence type="ECO:0000256" key="1">
    <source>
        <dbReference type="SAM" id="MobiDB-lite"/>
    </source>
</evidence>
<dbReference type="InterPro" id="IPR042933">
    <property type="entry name" value="ATXN7L3B"/>
</dbReference>
<dbReference type="PANTHER" id="PTHR47733:SF1">
    <property type="entry name" value="ATAXIN-7-LIKE PROTEIN 3B"/>
    <property type="match status" value="1"/>
</dbReference>
<accession>A0A8C3CCA2</accession>
<keyword evidence="3" id="KW-1185">Reference proteome</keyword>
<sequence length="86" mass="9303">MEDTSVSGLDNSKLEAIAHEIYTELVEDACLGLCFEVYHGVKCIPYAAGSALLHRDPRPQTGITAHPHPLSSPESPAKPVKVLEHL</sequence>
<feature type="region of interest" description="Disordered" evidence="1">
    <location>
        <begin position="57"/>
        <end position="86"/>
    </location>
</feature>
<dbReference type="AlphaFoldDB" id="A0A8C3CCA2"/>
<proteinExistence type="predicted"/>
<protein>
    <submittedName>
        <fullName evidence="2">Uncharacterized protein</fullName>
    </submittedName>
</protein>
<reference evidence="2" key="2">
    <citation type="submission" date="2025-09" db="UniProtKB">
        <authorList>
            <consortium name="Ensembl"/>
        </authorList>
    </citation>
    <scope>IDENTIFICATION</scope>
</reference>
<evidence type="ECO:0000313" key="3">
    <source>
        <dbReference type="Proteomes" id="UP000694556"/>
    </source>
</evidence>
<name>A0A8C3CCA2_CAIMO</name>
<dbReference type="GO" id="GO:0010468">
    <property type="term" value="P:regulation of gene expression"/>
    <property type="evidence" value="ECO:0007669"/>
    <property type="project" value="TreeGrafter"/>
</dbReference>
<dbReference type="PANTHER" id="PTHR47733">
    <property type="entry name" value="ATAXIN-7 LIKE PROTEIN 3B, ATXN7L3B"/>
    <property type="match status" value="1"/>
</dbReference>
<reference evidence="2" key="1">
    <citation type="submission" date="2025-08" db="UniProtKB">
        <authorList>
            <consortium name="Ensembl"/>
        </authorList>
    </citation>
    <scope>IDENTIFICATION</scope>
</reference>
<organism evidence="2 3">
    <name type="scientific">Cairina moschata</name>
    <name type="common">Muscovy duck</name>
    <dbReference type="NCBI Taxonomy" id="8855"/>
    <lineage>
        <taxon>Eukaryota</taxon>
        <taxon>Metazoa</taxon>
        <taxon>Chordata</taxon>
        <taxon>Craniata</taxon>
        <taxon>Vertebrata</taxon>
        <taxon>Euteleostomi</taxon>
        <taxon>Archelosauria</taxon>
        <taxon>Archosauria</taxon>
        <taxon>Dinosauria</taxon>
        <taxon>Saurischia</taxon>
        <taxon>Theropoda</taxon>
        <taxon>Coelurosauria</taxon>
        <taxon>Aves</taxon>
        <taxon>Neognathae</taxon>
        <taxon>Galloanserae</taxon>
        <taxon>Anseriformes</taxon>
        <taxon>Anatidae</taxon>
        <taxon>Anatinae</taxon>
        <taxon>Cairina</taxon>
    </lineage>
</organism>
<dbReference type="Ensembl" id="ENSCMMT00000020456.1">
    <property type="protein sequence ID" value="ENSCMMP00000018639.1"/>
    <property type="gene ID" value="ENSCMMG00000011776.1"/>
</dbReference>
<evidence type="ECO:0000313" key="2">
    <source>
        <dbReference type="Ensembl" id="ENSCMMP00000018639.1"/>
    </source>
</evidence>
<dbReference type="Proteomes" id="UP000694556">
    <property type="component" value="Unassembled WGS sequence"/>
</dbReference>